<dbReference type="GO" id="GO:0022857">
    <property type="term" value="F:transmembrane transporter activity"/>
    <property type="evidence" value="ECO:0007669"/>
    <property type="project" value="InterPro"/>
</dbReference>
<dbReference type="OrthoDB" id="4078873at2759"/>
<keyword evidence="10" id="KW-1185">Reference proteome</keyword>
<accession>A0A0D9NXJ4</accession>
<comment type="similarity">
    <text evidence="2">Belongs to the major facilitator superfamily.</text>
</comment>
<evidence type="ECO:0000256" key="4">
    <source>
        <dbReference type="ARBA" id="ARBA00022692"/>
    </source>
</evidence>
<keyword evidence="4 8" id="KW-0812">Transmembrane</keyword>
<feature type="transmembrane region" description="Helical" evidence="8">
    <location>
        <begin position="578"/>
        <end position="597"/>
    </location>
</feature>
<dbReference type="GO" id="GO:0006811">
    <property type="term" value="P:monoatomic ion transport"/>
    <property type="evidence" value="ECO:0007669"/>
    <property type="project" value="UniProtKB-KW"/>
</dbReference>
<dbReference type="GO" id="GO:0005886">
    <property type="term" value="C:plasma membrane"/>
    <property type="evidence" value="ECO:0007669"/>
    <property type="project" value="TreeGrafter"/>
</dbReference>
<feature type="transmembrane region" description="Helical" evidence="8">
    <location>
        <begin position="162"/>
        <end position="179"/>
    </location>
</feature>
<feature type="transmembrane region" description="Helical" evidence="8">
    <location>
        <begin position="305"/>
        <end position="325"/>
    </location>
</feature>
<feature type="transmembrane region" description="Helical" evidence="8">
    <location>
        <begin position="331"/>
        <end position="354"/>
    </location>
</feature>
<feature type="transmembrane region" description="Helical" evidence="8">
    <location>
        <begin position="131"/>
        <end position="150"/>
    </location>
</feature>
<dbReference type="SUPFAM" id="SSF103473">
    <property type="entry name" value="MFS general substrate transporter"/>
    <property type="match status" value="2"/>
</dbReference>
<keyword evidence="7 8" id="KW-0472">Membrane</keyword>
<feature type="transmembrane region" description="Helical" evidence="8">
    <location>
        <begin position="466"/>
        <end position="488"/>
    </location>
</feature>
<keyword evidence="5 8" id="KW-1133">Transmembrane helix</keyword>
<organism evidence="9 10">
    <name type="scientific">Metarhizium anisopliae BRIP 53293</name>
    <dbReference type="NCBI Taxonomy" id="1291518"/>
    <lineage>
        <taxon>Eukaryota</taxon>
        <taxon>Fungi</taxon>
        <taxon>Dikarya</taxon>
        <taxon>Ascomycota</taxon>
        <taxon>Pezizomycotina</taxon>
        <taxon>Sordariomycetes</taxon>
        <taxon>Hypocreomycetidae</taxon>
        <taxon>Hypocreales</taxon>
        <taxon>Clavicipitaceae</taxon>
        <taxon>Metarhizium</taxon>
    </lineage>
</organism>
<feature type="transmembrane region" description="Helical" evidence="8">
    <location>
        <begin position="221"/>
        <end position="240"/>
    </location>
</feature>
<dbReference type="FunFam" id="1.20.1250.20:FF:000197">
    <property type="entry name" value="Siderophore iron transporter 1"/>
    <property type="match status" value="1"/>
</dbReference>
<dbReference type="Proteomes" id="UP000054544">
    <property type="component" value="Unassembled WGS sequence"/>
</dbReference>
<gene>
    <name evidence="9" type="ORF">H634G_06088</name>
</gene>
<dbReference type="AlphaFoldDB" id="A0A0D9NXJ4"/>
<feature type="transmembrane region" description="Helical" evidence="8">
    <location>
        <begin position="415"/>
        <end position="433"/>
    </location>
</feature>
<dbReference type="PANTHER" id="PTHR23501:SF3">
    <property type="entry name" value="MAJOR FACILITATOR SUPERFAMILY (MFS) PROFILE DOMAIN-CONTAINING PROTEIN"/>
    <property type="match status" value="1"/>
</dbReference>
<evidence type="ECO:0000313" key="10">
    <source>
        <dbReference type="Proteomes" id="UP000054544"/>
    </source>
</evidence>
<evidence type="ECO:0000256" key="7">
    <source>
        <dbReference type="ARBA" id="ARBA00023136"/>
    </source>
</evidence>
<evidence type="ECO:0000256" key="6">
    <source>
        <dbReference type="ARBA" id="ARBA00023065"/>
    </source>
</evidence>
<evidence type="ECO:0008006" key="11">
    <source>
        <dbReference type="Google" id="ProtNLM"/>
    </source>
</evidence>
<proteinExistence type="inferred from homology"/>
<feature type="transmembrane region" description="Helical" evidence="8">
    <location>
        <begin position="374"/>
        <end position="403"/>
    </location>
</feature>
<keyword evidence="6" id="KW-0406">Ion transport</keyword>
<evidence type="ECO:0000256" key="5">
    <source>
        <dbReference type="ARBA" id="ARBA00022989"/>
    </source>
</evidence>
<evidence type="ECO:0000256" key="1">
    <source>
        <dbReference type="ARBA" id="ARBA00004141"/>
    </source>
</evidence>
<sequence length="613" mass="67092">MLCLERVALYNLTTIKVSDSIEREKALSKLGIFSRFAACPKNTAETKQDTAVLGSEIPMDSLEKVEERPASEKGKQDGVKKVEAAAAVWKKWHLVAAFANIWLIYFILSIMEVVFRTLDPFVTSTFQKHSLTAAMGIISSIVGGLSKLAIAKILDTVGRPQGMALALTFWVMGMVMMAACKNVETYAAAQVFAQTGSQGVSYCLTIFIADTTSLLNRPLMLAFATSPYIVTTWIGGPMATSVIKGPGWEWGFGMWAIITPVVVLPLVLVFAWNQNKAEKKGLAPKNSIGDISLGAVKRFAIDVDLIGLLLLAAGMALFLLPFALYQYQDDGWRSALVISMIVVGGLLIGVFVLWEKFGAPVTFIPLRLLADRTVFFAGLMFLFVFANSLIWGSFFTSMLLVVWNTGVTKATYISNIYRVGSCFAGLVIGYLIHLTGRFKWVGTMFALPLMLLGVGLMIYFRRASQSLGFVIMTQIFVAFAGGPLVIAGEMAMMAPSDHQHVAVIIAILDLFSGVGNAIGRAISSAIWAGTFKDALRKRLPADAPIDSIYGSLPIQMSYEPGSEERIAISEAYSESQRYMLITSTCFVVVAWACTWVWRDIKLKDKKQTRGYVV</sequence>
<feature type="transmembrane region" description="Helical" evidence="8">
    <location>
        <begin position="92"/>
        <end position="111"/>
    </location>
</feature>
<dbReference type="EMBL" id="KE384733">
    <property type="protein sequence ID" value="KJK78712.1"/>
    <property type="molecule type" value="Genomic_DNA"/>
</dbReference>
<feature type="transmembrane region" description="Helical" evidence="8">
    <location>
        <begin position="500"/>
        <end position="522"/>
    </location>
</feature>
<feature type="transmembrane region" description="Helical" evidence="8">
    <location>
        <begin position="191"/>
        <end position="209"/>
    </location>
</feature>
<dbReference type="PANTHER" id="PTHR23501">
    <property type="entry name" value="MAJOR FACILITATOR SUPERFAMILY"/>
    <property type="match status" value="1"/>
</dbReference>
<dbReference type="Pfam" id="PF07690">
    <property type="entry name" value="MFS_1"/>
    <property type="match status" value="1"/>
</dbReference>
<dbReference type="Gene3D" id="1.20.1250.20">
    <property type="entry name" value="MFS general substrate transporter like domains"/>
    <property type="match status" value="2"/>
</dbReference>
<dbReference type="InterPro" id="IPR036259">
    <property type="entry name" value="MFS_trans_sf"/>
</dbReference>
<reference evidence="10" key="1">
    <citation type="journal article" date="2014" name="BMC Genomics">
        <title>The genome sequence of the biocontrol fungus Metarhizium anisopliae and comparative genomics of Metarhizium species.</title>
        <authorList>
            <person name="Pattemore J.A."/>
            <person name="Hane J.K."/>
            <person name="Williams A.H."/>
            <person name="Wilson B.A."/>
            <person name="Stodart B.J."/>
            <person name="Ash G.J."/>
        </authorList>
    </citation>
    <scope>NUCLEOTIDE SEQUENCE [LARGE SCALE GENOMIC DNA]</scope>
    <source>
        <strain evidence="10">BRIP 53293</strain>
    </source>
</reference>
<protein>
    <recommendedName>
        <fullName evidence="11">Major facilitator superfamily (MFS) profile domain-containing protein</fullName>
    </recommendedName>
</protein>
<evidence type="ECO:0000256" key="3">
    <source>
        <dbReference type="ARBA" id="ARBA00022448"/>
    </source>
</evidence>
<feature type="transmembrane region" description="Helical" evidence="8">
    <location>
        <begin position="440"/>
        <end position="460"/>
    </location>
</feature>
<evidence type="ECO:0000313" key="9">
    <source>
        <dbReference type="EMBL" id="KJK78712.1"/>
    </source>
</evidence>
<keyword evidence="3" id="KW-0813">Transport</keyword>
<feature type="transmembrane region" description="Helical" evidence="8">
    <location>
        <begin position="252"/>
        <end position="272"/>
    </location>
</feature>
<comment type="subcellular location">
    <subcellularLocation>
        <location evidence="1">Membrane</location>
        <topology evidence="1">Multi-pass membrane protein</topology>
    </subcellularLocation>
</comment>
<dbReference type="InterPro" id="IPR011701">
    <property type="entry name" value="MFS"/>
</dbReference>
<evidence type="ECO:0000256" key="8">
    <source>
        <dbReference type="SAM" id="Phobius"/>
    </source>
</evidence>
<name>A0A0D9NXJ4_METAN</name>
<evidence type="ECO:0000256" key="2">
    <source>
        <dbReference type="ARBA" id="ARBA00008335"/>
    </source>
</evidence>